<dbReference type="PROSITE" id="PS00146">
    <property type="entry name" value="BETA_LACTAMASE_A"/>
    <property type="match status" value="1"/>
</dbReference>
<evidence type="ECO:0000313" key="10">
    <source>
        <dbReference type="EMBL" id="PRD51128.1"/>
    </source>
</evidence>
<evidence type="ECO:0000256" key="7">
    <source>
        <dbReference type="SAM" id="MobiDB-lite"/>
    </source>
</evidence>
<reference evidence="10 11" key="1">
    <citation type="submission" date="2018-02" db="EMBL/GenBank/DDBJ databases">
        <title>The draft genome of Phyllobacterium myrsinacearum DSM5892.</title>
        <authorList>
            <person name="Li L."/>
            <person name="Liu L."/>
            <person name="Zhang X."/>
            <person name="Wang T."/>
        </authorList>
    </citation>
    <scope>NUCLEOTIDE SEQUENCE [LARGE SCALE GENOMIC DNA]</scope>
    <source>
        <strain evidence="10 11">DSM 5892</strain>
    </source>
</reference>
<organism evidence="10 11">
    <name type="scientific">Phyllobacterium myrsinacearum</name>
    <dbReference type="NCBI Taxonomy" id="28101"/>
    <lineage>
        <taxon>Bacteria</taxon>
        <taxon>Pseudomonadati</taxon>
        <taxon>Pseudomonadota</taxon>
        <taxon>Alphaproteobacteria</taxon>
        <taxon>Hyphomicrobiales</taxon>
        <taxon>Phyllobacteriaceae</taxon>
        <taxon>Phyllobacterium</taxon>
    </lineage>
</organism>
<protein>
    <recommendedName>
        <fullName evidence="3 6">Beta-lactamase</fullName>
        <ecNumber evidence="3 6">3.5.2.6</ecNumber>
    </recommendedName>
</protein>
<dbReference type="EMBL" id="PVBT01000006">
    <property type="protein sequence ID" value="PRD51128.1"/>
    <property type="molecule type" value="Genomic_DNA"/>
</dbReference>
<evidence type="ECO:0000256" key="4">
    <source>
        <dbReference type="ARBA" id="ARBA00022801"/>
    </source>
</evidence>
<evidence type="ECO:0000256" key="8">
    <source>
        <dbReference type="SAM" id="SignalP"/>
    </source>
</evidence>
<evidence type="ECO:0000256" key="3">
    <source>
        <dbReference type="ARBA" id="ARBA00012865"/>
    </source>
</evidence>
<dbReference type="RefSeq" id="WP_105736015.1">
    <property type="nucleotide sequence ID" value="NZ_PVBT01000006.1"/>
</dbReference>
<dbReference type="InterPro" id="IPR023650">
    <property type="entry name" value="Beta-lactam_class-A_AS"/>
</dbReference>
<dbReference type="AlphaFoldDB" id="A0A2S9JE22"/>
<dbReference type="InterPro" id="IPR045155">
    <property type="entry name" value="Beta-lactam_cat"/>
</dbReference>
<dbReference type="InterPro" id="IPR000871">
    <property type="entry name" value="Beta-lactam_class-A"/>
</dbReference>
<accession>A0A2S9JE22</accession>
<evidence type="ECO:0000256" key="1">
    <source>
        <dbReference type="ARBA" id="ARBA00001526"/>
    </source>
</evidence>
<proteinExistence type="inferred from homology"/>
<dbReference type="PANTHER" id="PTHR35333:SF3">
    <property type="entry name" value="BETA-LACTAMASE-TYPE TRANSPEPTIDASE FOLD CONTAINING PROTEIN"/>
    <property type="match status" value="1"/>
</dbReference>
<dbReference type="PRINTS" id="PR00118">
    <property type="entry name" value="BLACTAMASEA"/>
</dbReference>
<feature type="signal peptide" evidence="8">
    <location>
        <begin position="1"/>
        <end position="30"/>
    </location>
</feature>
<sequence length="294" mass="32026">MSGHITRRAALVGSMLVVPALSLPIRSAGAAQEWDFETAFKDLEKASGARLGVSVHDTGSGKRIGYREKELFAMCSTFKFFAAAAILSRVDQKKEKLDRVIRYGKSDLVTYSPVTEKHVADGMTLSAICEAAITWSDNAAGNLMLDALGGSQGMTDYARSLGDTISRLDRREPELNEAKPGDPRDTTTPAAMRENLEKTVLGTALSEPSRKQLTDWLVGNKVGDKRLRAGLPKDWKVGDKTGTSDSGMANDVAVIWPPDRKPIVLTVYLYDPKGTPDSRNLIHQKVARLVADHI</sequence>
<name>A0A2S9JE22_9HYPH</name>
<dbReference type="GO" id="GO:0046677">
    <property type="term" value="P:response to antibiotic"/>
    <property type="evidence" value="ECO:0007669"/>
    <property type="project" value="UniProtKB-UniRule"/>
</dbReference>
<keyword evidence="5 6" id="KW-0046">Antibiotic resistance</keyword>
<evidence type="ECO:0000259" key="9">
    <source>
        <dbReference type="Pfam" id="PF13354"/>
    </source>
</evidence>
<dbReference type="Proteomes" id="UP000238563">
    <property type="component" value="Unassembled WGS sequence"/>
</dbReference>
<dbReference type="PANTHER" id="PTHR35333">
    <property type="entry name" value="BETA-LACTAMASE"/>
    <property type="match status" value="1"/>
</dbReference>
<comment type="similarity">
    <text evidence="2 6">Belongs to the class-A beta-lactamase family.</text>
</comment>
<dbReference type="GO" id="GO:0008800">
    <property type="term" value="F:beta-lactamase activity"/>
    <property type="evidence" value="ECO:0007669"/>
    <property type="project" value="UniProtKB-UniRule"/>
</dbReference>
<comment type="catalytic activity">
    <reaction evidence="1 6">
        <text>a beta-lactam + H2O = a substituted beta-amino acid</text>
        <dbReference type="Rhea" id="RHEA:20401"/>
        <dbReference type="ChEBI" id="CHEBI:15377"/>
        <dbReference type="ChEBI" id="CHEBI:35627"/>
        <dbReference type="ChEBI" id="CHEBI:140347"/>
        <dbReference type="EC" id="3.5.2.6"/>
    </reaction>
</comment>
<feature type="region of interest" description="Disordered" evidence="7">
    <location>
        <begin position="166"/>
        <end position="191"/>
    </location>
</feature>
<dbReference type="SUPFAM" id="SSF56601">
    <property type="entry name" value="beta-lactamase/transpeptidase-like"/>
    <property type="match status" value="1"/>
</dbReference>
<keyword evidence="4 6" id="KW-0378">Hydrolase</keyword>
<dbReference type="Pfam" id="PF13354">
    <property type="entry name" value="Beta-lactamase2"/>
    <property type="match status" value="1"/>
</dbReference>
<evidence type="ECO:0000256" key="6">
    <source>
        <dbReference type="RuleBase" id="RU361140"/>
    </source>
</evidence>
<dbReference type="OrthoDB" id="9784149at2"/>
<feature type="chain" id="PRO_5015652496" description="Beta-lactamase" evidence="8">
    <location>
        <begin position="31"/>
        <end position="294"/>
    </location>
</feature>
<keyword evidence="11" id="KW-1185">Reference proteome</keyword>
<evidence type="ECO:0000256" key="2">
    <source>
        <dbReference type="ARBA" id="ARBA00009009"/>
    </source>
</evidence>
<dbReference type="InterPro" id="IPR012338">
    <property type="entry name" value="Beta-lactam/transpept-like"/>
</dbReference>
<dbReference type="NCBIfam" id="NF033103">
    <property type="entry name" value="bla_class_A"/>
    <property type="match status" value="1"/>
</dbReference>
<dbReference type="GO" id="GO:0030655">
    <property type="term" value="P:beta-lactam antibiotic catabolic process"/>
    <property type="evidence" value="ECO:0007669"/>
    <property type="project" value="InterPro"/>
</dbReference>
<comment type="caution">
    <text evidence="10">The sequence shown here is derived from an EMBL/GenBank/DDBJ whole genome shotgun (WGS) entry which is preliminary data.</text>
</comment>
<dbReference type="EC" id="3.5.2.6" evidence="3 6"/>
<evidence type="ECO:0000256" key="5">
    <source>
        <dbReference type="ARBA" id="ARBA00023251"/>
    </source>
</evidence>
<keyword evidence="8" id="KW-0732">Signal</keyword>
<feature type="domain" description="Beta-lactamase class A catalytic" evidence="9">
    <location>
        <begin position="52"/>
        <end position="268"/>
    </location>
</feature>
<evidence type="ECO:0000313" key="11">
    <source>
        <dbReference type="Proteomes" id="UP000238563"/>
    </source>
</evidence>
<gene>
    <name evidence="10" type="ORF">C5750_20050</name>
</gene>
<feature type="compositionally biased region" description="Basic and acidic residues" evidence="7">
    <location>
        <begin position="166"/>
        <end position="185"/>
    </location>
</feature>
<dbReference type="Gene3D" id="3.40.710.10">
    <property type="entry name" value="DD-peptidase/beta-lactamase superfamily"/>
    <property type="match status" value="1"/>
</dbReference>